<evidence type="ECO:0000313" key="3">
    <source>
        <dbReference type="Proteomes" id="UP000320496"/>
    </source>
</evidence>
<gene>
    <name evidence="2" type="ORF">Mal4_10190</name>
</gene>
<reference evidence="2 3" key="1">
    <citation type="submission" date="2019-02" db="EMBL/GenBank/DDBJ databases">
        <title>Deep-cultivation of Planctomycetes and their phenomic and genomic characterization uncovers novel biology.</title>
        <authorList>
            <person name="Wiegand S."/>
            <person name="Jogler M."/>
            <person name="Boedeker C."/>
            <person name="Pinto D."/>
            <person name="Vollmers J."/>
            <person name="Rivas-Marin E."/>
            <person name="Kohn T."/>
            <person name="Peeters S.H."/>
            <person name="Heuer A."/>
            <person name="Rast P."/>
            <person name="Oberbeckmann S."/>
            <person name="Bunk B."/>
            <person name="Jeske O."/>
            <person name="Meyerdierks A."/>
            <person name="Storesund J.E."/>
            <person name="Kallscheuer N."/>
            <person name="Luecker S."/>
            <person name="Lage O.M."/>
            <person name="Pohl T."/>
            <person name="Merkel B.J."/>
            <person name="Hornburger P."/>
            <person name="Mueller R.-W."/>
            <person name="Bruemmer F."/>
            <person name="Labrenz M."/>
            <person name="Spormann A.M."/>
            <person name="Op den Camp H."/>
            <person name="Overmann J."/>
            <person name="Amann R."/>
            <person name="Jetten M.S.M."/>
            <person name="Mascher T."/>
            <person name="Medema M.H."/>
            <person name="Devos D.P."/>
            <person name="Kaster A.-K."/>
            <person name="Ovreas L."/>
            <person name="Rohde M."/>
            <person name="Galperin M.Y."/>
            <person name="Jogler C."/>
        </authorList>
    </citation>
    <scope>NUCLEOTIDE SEQUENCE [LARGE SCALE GENOMIC DNA]</scope>
    <source>
        <strain evidence="2 3">Mal4</strain>
    </source>
</reference>
<proteinExistence type="predicted"/>
<evidence type="ECO:0000313" key="2">
    <source>
        <dbReference type="EMBL" id="QDU36723.1"/>
    </source>
</evidence>
<accession>A0A517Z2K9</accession>
<dbReference type="EMBL" id="CP036275">
    <property type="protein sequence ID" value="QDU36723.1"/>
    <property type="molecule type" value="Genomic_DNA"/>
</dbReference>
<keyword evidence="3" id="KW-1185">Reference proteome</keyword>
<evidence type="ECO:0000256" key="1">
    <source>
        <dbReference type="SAM" id="Coils"/>
    </source>
</evidence>
<feature type="coiled-coil region" evidence="1">
    <location>
        <begin position="21"/>
        <end position="66"/>
    </location>
</feature>
<sequence>MSTTNTDASAGDASTEFRLRVVHHRQEVEAAEQSFQEWQAEWKVREQQLEEQLREIESELQRVSGQATPRLRLVSDAGE</sequence>
<dbReference type="RefSeq" id="WP_145367357.1">
    <property type="nucleotide sequence ID" value="NZ_CP036275.1"/>
</dbReference>
<dbReference type="KEGG" id="mri:Mal4_10190"/>
<organism evidence="2 3">
    <name type="scientific">Maioricimonas rarisocia</name>
    <dbReference type="NCBI Taxonomy" id="2528026"/>
    <lineage>
        <taxon>Bacteria</taxon>
        <taxon>Pseudomonadati</taxon>
        <taxon>Planctomycetota</taxon>
        <taxon>Planctomycetia</taxon>
        <taxon>Planctomycetales</taxon>
        <taxon>Planctomycetaceae</taxon>
        <taxon>Maioricimonas</taxon>
    </lineage>
</organism>
<dbReference type="AlphaFoldDB" id="A0A517Z2K9"/>
<dbReference type="Proteomes" id="UP000320496">
    <property type="component" value="Chromosome"/>
</dbReference>
<name>A0A517Z2K9_9PLAN</name>
<keyword evidence="1" id="KW-0175">Coiled coil</keyword>
<protein>
    <submittedName>
        <fullName evidence="2">Uncharacterized protein</fullName>
    </submittedName>
</protein>